<dbReference type="OrthoDB" id="262547at2759"/>
<feature type="transmembrane region" description="Helical" evidence="1">
    <location>
        <begin position="83"/>
        <end position="103"/>
    </location>
</feature>
<dbReference type="STRING" id="230819.A0A5C3KVD8"/>
<keyword evidence="1" id="KW-0472">Membrane</keyword>
<keyword evidence="1" id="KW-1133">Transmembrane helix</keyword>
<proteinExistence type="predicted"/>
<dbReference type="Proteomes" id="UP000307440">
    <property type="component" value="Unassembled WGS sequence"/>
</dbReference>
<evidence type="ECO:0000313" key="3">
    <source>
        <dbReference type="Proteomes" id="UP000307440"/>
    </source>
</evidence>
<sequence length="457" mass="52798">MSDFEANWKHRRSFLTTFIHQQPILLASTSFSLSVACFLAWHLSYFSTFLIYLPLALACIPALAIYDAIYITSWTRWPQRRKWRFRLCVVWCLFLLFAPTYPYSSYLNHNTPIPTLAKTNGPYYIAANLYNSAGLLPSWTKEMTLLINHLGHEEVFVSIFESNSNDGTKSLLKNFEEALNKSAIPNKVVLKEGVKVRWGLNDPGRIRYLAGVRNEVLEPLRSMESEGKTFSKVIFFNDIYFDWRSIVHLINTNNGDYDQACALDFDGVGMYDTWVLRDACGRKAKEVWPYFASNANHAVDRIRNEEPIEVGTCWNGVAAFDAQWFMSNSTLASSLESNSNAESTNKPSLPLKFRDDPDCTSSECYLLGLDMHRWRKPERPKIYVNPRVSVAYNPLNYLFHTKLEHLTSAKPWQFIWQDLIGHRLFGWLTDRMWLGKDRCSEIHVARGDFVKAEWCPS</sequence>
<evidence type="ECO:0000256" key="1">
    <source>
        <dbReference type="SAM" id="Phobius"/>
    </source>
</evidence>
<dbReference type="PANTHER" id="PTHR34144">
    <property type="entry name" value="CHROMOSOME 8, WHOLE GENOME SHOTGUN SEQUENCE"/>
    <property type="match status" value="1"/>
</dbReference>
<feature type="transmembrane region" description="Helical" evidence="1">
    <location>
        <begin position="24"/>
        <end position="43"/>
    </location>
</feature>
<keyword evidence="1" id="KW-0812">Transmembrane</keyword>
<name>A0A5C3KVD8_COPMA</name>
<dbReference type="Pfam" id="PF11735">
    <property type="entry name" value="CAP59_mtransfer"/>
    <property type="match status" value="1"/>
</dbReference>
<protein>
    <recommendedName>
        <fullName evidence="4">Capsular associated protein</fullName>
    </recommendedName>
</protein>
<gene>
    <name evidence="2" type="ORF">FA15DRAFT_620245</name>
</gene>
<dbReference type="EMBL" id="ML210211">
    <property type="protein sequence ID" value="TFK23833.1"/>
    <property type="molecule type" value="Genomic_DNA"/>
</dbReference>
<keyword evidence="3" id="KW-1185">Reference proteome</keyword>
<dbReference type="InterPro" id="IPR021047">
    <property type="entry name" value="Mannosyltransferase_CMT1"/>
</dbReference>
<feature type="transmembrane region" description="Helical" evidence="1">
    <location>
        <begin position="49"/>
        <end position="71"/>
    </location>
</feature>
<accession>A0A5C3KVD8</accession>
<reference evidence="2 3" key="1">
    <citation type="journal article" date="2019" name="Nat. Ecol. Evol.">
        <title>Megaphylogeny resolves global patterns of mushroom evolution.</title>
        <authorList>
            <person name="Varga T."/>
            <person name="Krizsan K."/>
            <person name="Foldi C."/>
            <person name="Dima B."/>
            <person name="Sanchez-Garcia M."/>
            <person name="Sanchez-Ramirez S."/>
            <person name="Szollosi G.J."/>
            <person name="Szarkandi J.G."/>
            <person name="Papp V."/>
            <person name="Albert L."/>
            <person name="Andreopoulos W."/>
            <person name="Angelini C."/>
            <person name="Antonin V."/>
            <person name="Barry K.W."/>
            <person name="Bougher N.L."/>
            <person name="Buchanan P."/>
            <person name="Buyck B."/>
            <person name="Bense V."/>
            <person name="Catcheside P."/>
            <person name="Chovatia M."/>
            <person name="Cooper J."/>
            <person name="Damon W."/>
            <person name="Desjardin D."/>
            <person name="Finy P."/>
            <person name="Geml J."/>
            <person name="Haridas S."/>
            <person name="Hughes K."/>
            <person name="Justo A."/>
            <person name="Karasinski D."/>
            <person name="Kautmanova I."/>
            <person name="Kiss B."/>
            <person name="Kocsube S."/>
            <person name="Kotiranta H."/>
            <person name="LaButti K.M."/>
            <person name="Lechner B.E."/>
            <person name="Liimatainen K."/>
            <person name="Lipzen A."/>
            <person name="Lukacs Z."/>
            <person name="Mihaltcheva S."/>
            <person name="Morgado L.N."/>
            <person name="Niskanen T."/>
            <person name="Noordeloos M.E."/>
            <person name="Ohm R.A."/>
            <person name="Ortiz-Santana B."/>
            <person name="Ovrebo C."/>
            <person name="Racz N."/>
            <person name="Riley R."/>
            <person name="Savchenko A."/>
            <person name="Shiryaev A."/>
            <person name="Soop K."/>
            <person name="Spirin V."/>
            <person name="Szebenyi C."/>
            <person name="Tomsovsky M."/>
            <person name="Tulloss R.E."/>
            <person name="Uehling J."/>
            <person name="Grigoriev I.V."/>
            <person name="Vagvolgyi C."/>
            <person name="Papp T."/>
            <person name="Martin F.M."/>
            <person name="Miettinen O."/>
            <person name="Hibbett D.S."/>
            <person name="Nagy L.G."/>
        </authorList>
    </citation>
    <scope>NUCLEOTIDE SEQUENCE [LARGE SCALE GENOMIC DNA]</scope>
    <source>
        <strain evidence="2 3">CBS 121175</strain>
    </source>
</reference>
<dbReference type="PANTHER" id="PTHR34144:SF7">
    <property type="entry name" value="EXPORT PROTEIN (CAP59), PUTATIVE (AFU_ORTHOLOGUE AFUA_7G05020)-RELATED"/>
    <property type="match status" value="1"/>
</dbReference>
<organism evidence="2 3">
    <name type="scientific">Coprinopsis marcescibilis</name>
    <name type="common">Agaric fungus</name>
    <name type="synonym">Psathyrella marcescibilis</name>
    <dbReference type="NCBI Taxonomy" id="230819"/>
    <lineage>
        <taxon>Eukaryota</taxon>
        <taxon>Fungi</taxon>
        <taxon>Dikarya</taxon>
        <taxon>Basidiomycota</taxon>
        <taxon>Agaricomycotina</taxon>
        <taxon>Agaricomycetes</taxon>
        <taxon>Agaricomycetidae</taxon>
        <taxon>Agaricales</taxon>
        <taxon>Agaricineae</taxon>
        <taxon>Psathyrellaceae</taxon>
        <taxon>Coprinopsis</taxon>
    </lineage>
</organism>
<evidence type="ECO:0000313" key="2">
    <source>
        <dbReference type="EMBL" id="TFK23833.1"/>
    </source>
</evidence>
<evidence type="ECO:0008006" key="4">
    <source>
        <dbReference type="Google" id="ProtNLM"/>
    </source>
</evidence>
<dbReference type="AlphaFoldDB" id="A0A5C3KVD8"/>